<protein>
    <submittedName>
        <fullName evidence="2">SGNH hydrolase</fullName>
    </submittedName>
</protein>
<dbReference type="CDD" id="cd01823">
    <property type="entry name" value="SEST_like"/>
    <property type="match status" value="1"/>
</dbReference>
<dbReference type="PANTHER" id="PTHR37981">
    <property type="entry name" value="LIPASE 2"/>
    <property type="match status" value="1"/>
</dbReference>
<accession>A0A9W9X8W5</accession>
<evidence type="ECO:0000313" key="3">
    <source>
        <dbReference type="Proteomes" id="UP001147760"/>
    </source>
</evidence>
<dbReference type="InterPro" id="IPR036514">
    <property type="entry name" value="SGNH_hydro_sf"/>
</dbReference>
<dbReference type="Pfam" id="PF18647">
    <property type="entry name" value="Fungal_lectin_2"/>
    <property type="match status" value="1"/>
</dbReference>
<feature type="chain" id="PRO_5040999017" evidence="1">
    <location>
        <begin position="17"/>
        <end position="559"/>
    </location>
</feature>
<dbReference type="PANTHER" id="PTHR37981:SF1">
    <property type="entry name" value="SGNH HYDROLASE-TYPE ESTERASE DOMAIN-CONTAINING PROTEIN"/>
    <property type="match status" value="1"/>
</dbReference>
<feature type="signal peptide" evidence="1">
    <location>
        <begin position="1"/>
        <end position="16"/>
    </location>
</feature>
<reference evidence="2" key="1">
    <citation type="submission" date="2022-12" db="EMBL/GenBank/DDBJ databases">
        <authorList>
            <person name="Petersen C."/>
        </authorList>
    </citation>
    <scope>NUCLEOTIDE SEQUENCE</scope>
    <source>
        <strain evidence="2">IBT 17660</strain>
    </source>
</reference>
<dbReference type="Gene3D" id="3.40.50.1110">
    <property type="entry name" value="SGNH hydrolase"/>
    <property type="match status" value="1"/>
</dbReference>
<keyword evidence="2" id="KW-0378">Hydrolase</keyword>
<keyword evidence="1" id="KW-0732">Signal</keyword>
<dbReference type="OrthoDB" id="1896086at2759"/>
<proteinExistence type="predicted"/>
<dbReference type="GO" id="GO:0006629">
    <property type="term" value="P:lipid metabolic process"/>
    <property type="evidence" value="ECO:0007669"/>
    <property type="project" value="TreeGrafter"/>
</dbReference>
<dbReference type="SUPFAM" id="SSF52266">
    <property type="entry name" value="SGNH hydrolase"/>
    <property type="match status" value="1"/>
</dbReference>
<dbReference type="GO" id="GO:0016788">
    <property type="term" value="F:hydrolase activity, acting on ester bonds"/>
    <property type="evidence" value="ECO:0007669"/>
    <property type="project" value="InterPro"/>
</dbReference>
<evidence type="ECO:0000313" key="2">
    <source>
        <dbReference type="EMBL" id="KAJ5485800.1"/>
    </source>
</evidence>
<dbReference type="InterPro" id="IPR037460">
    <property type="entry name" value="SEST-like"/>
</dbReference>
<sequence length="559" mass="60050">MRLDTLLVLFASAAQGLERNDLSARASSVNPLDFSWIEKWAAVGDSFTGGIGSGNTYSSKKDDIACSRYDYFSSENLLTDFTYLACSGDASVDIADQIAKLSTGLDLAVMTAGGNDLCLTSIIKTCILQSVTSESSCQKAITKAESAIDDLLESNIVALLNSLDEKMAEKGIIVLSSYAPYFNNQTSECADKEDWVFPGQAGSTSLLLSKAHRTSFNKLVANTNAKLKSAVDKVAKTASSTVVFSDWSAWGEAIGGRFCESGSSPDPEDKSNDNALFYKLPTYKFFNPGTVYRRESEWASDSMLEYSSNITSIQEAEQEQSELDQFMDWISSPLAKRDGPTIGVCGRNAGSGILPDSIGKIFHPTNLGHESIASYVTWTIGDAIAKREGVTTPACQIVDEITCHSSKGSKGYASAYSLYSHTEEFCKDAVPDMNSKETGTLFSKRYNKNTLDDVVFTVTKDAGASDLDSKTCNAAVNRILDGCDGNNDENPMNWKSGGTYANGPFTYNIGHSPCPKSPRPNARVLTTTFGIVTTFGVPDGPPGTRVRRLSGVIAHAASA</sequence>
<dbReference type="Proteomes" id="UP001147760">
    <property type="component" value="Unassembled WGS sequence"/>
</dbReference>
<dbReference type="AlphaFoldDB" id="A0A9W9X8W5"/>
<keyword evidence="3" id="KW-1185">Reference proteome</keyword>
<gene>
    <name evidence="2" type="ORF">N7530_000100</name>
</gene>
<reference evidence="2" key="2">
    <citation type="journal article" date="2023" name="IMA Fungus">
        <title>Comparative genomic study of the Penicillium genus elucidates a diverse pangenome and 15 lateral gene transfer events.</title>
        <authorList>
            <person name="Petersen C."/>
            <person name="Sorensen T."/>
            <person name="Nielsen M.R."/>
            <person name="Sondergaard T.E."/>
            <person name="Sorensen J.L."/>
            <person name="Fitzpatrick D.A."/>
            <person name="Frisvad J.C."/>
            <person name="Nielsen K.L."/>
        </authorList>
    </citation>
    <scope>NUCLEOTIDE SEQUENCE</scope>
    <source>
        <strain evidence="2">IBT 17660</strain>
    </source>
</reference>
<organism evidence="2 3">
    <name type="scientific">Penicillium desertorum</name>
    <dbReference type="NCBI Taxonomy" id="1303715"/>
    <lineage>
        <taxon>Eukaryota</taxon>
        <taxon>Fungi</taxon>
        <taxon>Dikarya</taxon>
        <taxon>Ascomycota</taxon>
        <taxon>Pezizomycotina</taxon>
        <taxon>Eurotiomycetes</taxon>
        <taxon>Eurotiomycetidae</taxon>
        <taxon>Eurotiales</taxon>
        <taxon>Aspergillaceae</taxon>
        <taxon>Penicillium</taxon>
    </lineage>
</organism>
<evidence type="ECO:0000256" key="1">
    <source>
        <dbReference type="SAM" id="SignalP"/>
    </source>
</evidence>
<name>A0A9W9X8W5_9EURO</name>
<dbReference type="EMBL" id="JAPWDO010000001">
    <property type="protein sequence ID" value="KAJ5485800.1"/>
    <property type="molecule type" value="Genomic_DNA"/>
</dbReference>
<comment type="caution">
    <text evidence="2">The sequence shown here is derived from an EMBL/GenBank/DDBJ whole genome shotgun (WGS) entry which is preliminary data.</text>
</comment>